<dbReference type="KEGG" id="lby:Lbys_3237"/>
<dbReference type="HOGENOM" id="CLU_782546_0_0_10"/>
<evidence type="ECO:0008006" key="4">
    <source>
        <dbReference type="Google" id="ProtNLM"/>
    </source>
</evidence>
<accession>E4RVY8</accession>
<keyword evidence="1" id="KW-0732">Signal</keyword>
<name>E4RVY8_LEAB4</name>
<protein>
    <recommendedName>
        <fullName evidence="4">TPR repeat-containing protein</fullName>
    </recommendedName>
</protein>
<evidence type="ECO:0000256" key="1">
    <source>
        <dbReference type="SAM" id="SignalP"/>
    </source>
</evidence>
<evidence type="ECO:0000313" key="3">
    <source>
        <dbReference type="Proteomes" id="UP000007435"/>
    </source>
</evidence>
<feature type="signal peptide" evidence="1">
    <location>
        <begin position="1"/>
        <end position="15"/>
    </location>
</feature>
<evidence type="ECO:0000313" key="2">
    <source>
        <dbReference type="EMBL" id="ADQ18898.1"/>
    </source>
</evidence>
<dbReference type="EMBL" id="CP002305">
    <property type="protein sequence ID" value="ADQ18898.1"/>
    <property type="molecule type" value="Genomic_DNA"/>
</dbReference>
<keyword evidence="3" id="KW-1185">Reference proteome</keyword>
<dbReference type="eggNOG" id="ENOG5033EMT">
    <property type="taxonomic scope" value="Bacteria"/>
</dbReference>
<dbReference type="Proteomes" id="UP000007435">
    <property type="component" value="Chromosome"/>
</dbReference>
<reference key="1">
    <citation type="submission" date="2010-11" db="EMBL/GenBank/DDBJ databases">
        <title>The complete genome of Leadbetterella byssophila DSM 17132.</title>
        <authorList>
            <consortium name="US DOE Joint Genome Institute (JGI-PGF)"/>
            <person name="Lucas S."/>
            <person name="Copeland A."/>
            <person name="Lapidus A."/>
            <person name="Glavina del Rio T."/>
            <person name="Dalin E."/>
            <person name="Tice H."/>
            <person name="Bruce D."/>
            <person name="Goodwin L."/>
            <person name="Pitluck S."/>
            <person name="Kyrpides N."/>
            <person name="Mavromatis K."/>
            <person name="Ivanova N."/>
            <person name="Teshima H."/>
            <person name="Brettin T."/>
            <person name="Detter J.C."/>
            <person name="Han C."/>
            <person name="Tapia R."/>
            <person name="Land M."/>
            <person name="Hauser L."/>
            <person name="Markowitz V."/>
            <person name="Cheng J.-F."/>
            <person name="Hugenholtz P."/>
            <person name="Woyke T."/>
            <person name="Wu D."/>
            <person name="Tindall B."/>
            <person name="Pomrenke H.G."/>
            <person name="Brambilla E."/>
            <person name="Klenk H.-P."/>
            <person name="Eisen J.A."/>
        </authorList>
    </citation>
    <scope>NUCLEOTIDE SEQUENCE [LARGE SCALE GENOMIC DNA]</scope>
    <source>
        <strain>DSM 17132</strain>
    </source>
</reference>
<dbReference type="AlphaFoldDB" id="E4RVY8"/>
<reference evidence="2 3" key="2">
    <citation type="journal article" date="2011" name="Stand. Genomic Sci.">
        <title>Complete genome sequence of Leadbetterella byssophila type strain (4M15).</title>
        <authorList>
            <person name="Abt B."/>
            <person name="Teshima H."/>
            <person name="Lucas S."/>
            <person name="Lapidus A."/>
            <person name="Del Rio T.G."/>
            <person name="Nolan M."/>
            <person name="Tice H."/>
            <person name="Cheng J.F."/>
            <person name="Pitluck S."/>
            <person name="Liolios K."/>
            <person name="Pagani I."/>
            <person name="Ivanova N."/>
            <person name="Mavromatis K."/>
            <person name="Pati A."/>
            <person name="Tapia R."/>
            <person name="Han C."/>
            <person name="Goodwin L."/>
            <person name="Chen A."/>
            <person name="Palaniappan K."/>
            <person name="Land M."/>
            <person name="Hauser L."/>
            <person name="Chang Y.J."/>
            <person name="Jeffries C.D."/>
            <person name="Rohde M."/>
            <person name="Goker M."/>
            <person name="Tindall B.J."/>
            <person name="Detter J.C."/>
            <person name="Woyke T."/>
            <person name="Bristow J."/>
            <person name="Eisen J.A."/>
            <person name="Markowitz V."/>
            <person name="Hugenholtz P."/>
            <person name="Klenk H.P."/>
            <person name="Kyrpides N.C."/>
        </authorList>
    </citation>
    <scope>NUCLEOTIDE SEQUENCE [LARGE SCALE GENOMIC DNA]</scope>
    <source>
        <strain evidence="3">DSM 17132 / JCM 16389 / KACC 11308 / NBRC 106382 / 4M15</strain>
    </source>
</reference>
<dbReference type="OrthoDB" id="648472at2"/>
<organism evidence="2 3">
    <name type="scientific">Leadbetterella byssophila (strain DSM 17132 / JCM 16389 / KACC 11308 / NBRC 106382 / 4M15)</name>
    <dbReference type="NCBI Taxonomy" id="649349"/>
    <lineage>
        <taxon>Bacteria</taxon>
        <taxon>Pseudomonadati</taxon>
        <taxon>Bacteroidota</taxon>
        <taxon>Cytophagia</taxon>
        <taxon>Cytophagales</taxon>
        <taxon>Leadbetterellaceae</taxon>
        <taxon>Leadbetterella</taxon>
    </lineage>
</organism>
<proteinExistence type="predicted"/>
<dbReference type="RefSeq" id="WP_013409925.1">
    <property type="nucleotide sequence ID" value="NC_014655.1"/>
</dbReference>
<gene>
    <name evidence="2" type="ordered locus">Lbys_3237</name>
</gene>
<dbReference type="STRING" id="649349.Lbys_3237"/>
<feature type="chain" id="PRO_5012406869" description="TPR repeat-containing protein" evidence="1">
    <location>
        <begin position="16"/>
        <end position="354"/>
    </location>
</feature>
<sequence length="354" mass="40840">MRTLLLLLLSFSAFAQTDFFEKYYPLIDQAEEAFINEEYNSAILFYESAFKEVEKPLARDIYNAIVCYYMAGNIDSAKPLLLQLASKGIDPQIIESQSVFDVSTIREAWQGFKPIYLQVYQMFTPDKDVLTDGLISKIQEEMDKVRDLHQKLPDVYFEEEGKPTLEEVKKIKEIEAQMDELYLEISVASADYILVNGFPKEFQYGIVSEDLGMDALRNFLSNIGFYNQLQKAASMDKFSAEKLKTLKEKLIEEVGKGSIHRDYVWDLLSGDAKLEFVRVVLPETEECESTYVKPRNGEDLFSFENEELLIAKAHYYLFKNLYFLMSDLATSEDIELASCKDISPDWIPVNRPVE</sequence>